<keyword evidence="8" id="KW-1185">Reference proteome</keyword>
<comment type="caution">
    <text evidence="7">The sequence shown here is derived from an EMBL/GenBank/DDBJ whole genome shotgun (WGS) entry which is preliminary data.</text>
</comment>
<dbReference type="PANTHER" id="PTHR33931">
    <property type="entry name" value="HOLIN-LIKE PROTEIN CIDA-RELATED"/>
    <property type="match status" value="1"/>
</dbReference>
<dbReference type="EMBL" id="SHLI01000001">
    <property type="protein sequence ID" value="RZU99448.1"/>
    <property type="molecule type" value="Genomic_DNA"/>
</dbReference>
<dbReference type="OrthoDB" id="385012at2"/>
<evidence type="ECO:0000313" key="7">
    <source>
        <dbReference type="EMBL" id="RZU99448.1"/>
    </source>
</evidence>
<keyword evidence="5 6" id="KW-0472">Membrane</keyword>
<dbReference type="AlphaFoldDB" id="A0A4Q8D245"/>
<dbReference type="Proteomes" id="UP000292298">
    <property type="component" value="Unassembled WGS sequence"/>
</dbReference>
<proteinExistence type="predicted"/>
<sequence length="117" mass="12174">MAGMIALVLSLQLVGEVMVRLTGAPVPGPVIGMLLLVGVLALRGGPPEPLSRLAETLIGHLSLLFIPAGVGVISYLGLLADRWLAVSITVVASTLISLLATAVTLRLLLRRRDMEGS</sequence>
<comment type="subcellular location">
    <subcellularLocation>
        <location evidence="1">Cell membrane</location>
        <topology evidence="1">Multi-pass membrane protein</topology>
    </subcellularLocation>
</comment>
<name>A0A4Q8D245_9GAMM</name>
<accession>A0A4Q8D245</accession>
<keyword evidence="4 6" id="KW-1133">Transmembrane helix</keyword>
<feature type="transmembrane region" description="Helical" evidence="6">
    <location>
        <begin position="84"/>
        <end position="109"/>
    </location>
</feature>
<reference evidence="7 8" key="1">
    <citation type="submission" date="2019-02" db="EMBL/GenBank/DDBJ databases">
        <title>Genomic Encyclopedia of Type Strains, Phase IV (KMG-IV): sequencing the most valuable type-strain genomes for metagenomic binning, comparative biology and taxonomic classification.</title>
        <authorList>
            <person name="Goeker M."/>
        </authorList>
    </citation>
    <scope>NUCLEOTIDE SEQUENCE [LARGE SCALE GENOMIC DNA]</scope>
    <source>
        <strain evidence="7 8">DSM 21056</strain>
    </source>
</reference>
<evidence type="ECO:0000256" key="4">
    <source>
        <dbReference type="ARBA" id="ARBA00022989"/>
    </source>
</evidence>
<feature type="transmembrane region" description="Helical" evidence="6">
    <location>
        <begin position="57"/>
        <end position="78"/>
    </location>
</feature>
<dbReference type="RefSeq" id="WP_130503678.1">
    <property type="nucleotide sequence ID" value="NZ_SHLI01000001.1"/>
</dbReference>
<dbReference type="PANTHER" id="PTHR33931:SF2">
    <property type="entry name" value="HOLIN-LIKE PROTEIN CIDA"/>
    <property type="match status" value="1"/>
</dbReference>
<keyword evidence="3 6" id="KW-0812">Transmembrane</keyword>
<feature type="transmembrane region" description="Helical" evidence="6">
    <location>
        <begin position="25"/>
        <end position="45"/>
    </location>
</feature>
<dbReference type="InterPro" id="IPR005538">
    <property type="entry name" value="LrgA/CidA"/>
</dbReference>
<evidence type="ECO:0000256" key="5">
    <source>
        <dbReference type="ARBA" id="ARBA00023136"/>
    </source>
</evidence>
<evidence type="ECO:0000256" key="6">
    <source>
        <dbReference type="SAM" id="Phobius"/>
    </source>
</evidence>
<evidence type="ECO:0000313" key="8">
    <source>
        <dbReference type="Proteomes" id="UP000292298"/>
    </source>
</evidence>
<protein>
    <submittedName>
        <fullName evidence="7">Holin-like protein</fullName>
    </submittedName>
</protein>
<organism evidence="7 8">
    <name type="scientific">Spiribacter vilamensis</name>
    <dbReference type="NCBI Taxonomy" id="531306"/>
    <lineage>
        <taxon>Bacteria</taxon>
        <taxon>Pseudomonadati</taxon>
        <taxon>Pseudomonadota</taxon>
        <taxon>Gammaproteobacteria</taxon>
        <taxon>Chromatiales</taxon>
        <taxon>Ectothiorhodospiraceae</taxon>
        <taxon>Spiribacter</taxon>
    </lineage>
</organism>
<dbReference type="GO" id="GO:0005886">
    <property type="term" value="C:plasma membrane"/>
    <property type="evidence" value="ECO:0007669"/>
    <property type="project" value="UniProtKB-SubCell"/>
</dbReference>
<evidence type="ECO:0000256" key="2">
    <source>
        <dbReference type="ARBA" id="ARBA00022475"/>
    </source>
</evidence>
<dbReference type="Pfam" id="PF03788">
    <property type="entry name" value="LrgA"/>
    <property type="match status" value="1"/>
</dbReference>
<evidence type="ECO:0000256" key="1">
    <source>
        <dbReference type="ARBA" id="ARBA00004651"/>
    </source>
</evidence>
<keyword evidence="2" id="KW-1003">Cell membrane</keyword>
<evidence type="ECO:0000256" key="3">
    <source>
        <dbReference type="ARBA" id="ARBA00022692"/>
    </source>
</evidence>
<gene>
    <name evidence="7" type="ORF">EV698_1739</name>
</gene>